<accession>A0A561PXH0</accession>
<evidence type="ECO:0000313" key="4">
    <source>
        <dbReference type="Proteomes" id="UP000320811"/>
    </source>
</evidence>
<organism evidence="3 4">
    <name type="scientific">Chitinophaga polysaccharea</name>
    <dbReference type="NCBI Taxonomy" id="1293035"/>
    <lineage>
        <taxon>Bacteria</taxon>
        <taxon>Pseudomonadati</taxon>
        <taxon>Bacteroidota</taxon>
        <taxon>Chitinophagia</taxon>
        <taxon>Chitinophagales</taxon>
        <taxon>Chitinophagaceae</taxon>
        <taxon>Chitinophaga</taxon>
    </lineage>
</organism>
<protein>
    <submittedName>
        <fullName evidence="3">Endo-alpha-N-acetylgalactosaminidase-like protein</fullName>
    </submittedName>
</protein>
<comment type="caution">
    <text evidence="3">The sequence shown here is derived from an EMBL/GenBank/DDBJ whole genome shotgun (WGS) entry which is preliminary data.</text>
</comment>
<keyword evidence="1" id="KW-0732">Signal</keyword>
<evidence type="ECO:0000259" key="2">
    <source>
        <dbReference type="Pfam" id="PF12905"/>
    </source>
</evidence>
<reference evidence="3 4" key="1">
    <citation type="submission" date="2019-06" db="EMBL/GenBank/DDBJ databases">
        <title>Sorghum-associated microbial communities from plants grown in Nebraska, USA.</title>
        <authorList>
            <person name="Schachtman D."/>
        </authorList>
    </citation>
    <scope>NUCLEOTIDE SEQUENCE [LARGE SCALE GENOMIC DNA]</scope>
    <source>
        <strain evidence="3 4">1209</strain>
    </source>
</reference>
<evidence type="ECO:0000313" key="3">
    <source>
        <dbReference type="EMBL" id="TWF42809.1"/>
    </source>
</evidence>
<dbReference type="GO" id="GO:0033926">
    <property type="term" value="F:endo-alpha-N-acetylgalactosaminidase activity"/>
    <property type="evidence" value="ECO:0007669"/>
    <property type="project" value="InterPro"/>
</dbReference>
<keyword evidence="4" id="KW-1185">Reference proteome</keyword>
<dbReference type="InterPro" id="IPR013780">
    <property type="entry name" value="Glyco_hydro_b"/>
</dbReference>
<dbReference type="Gene3D" id="3.20.20.80">
    <property type="entry name" value="Glycosidases"/>
    <property type="match status" value="1"/>
</dbReference>
<feature type="signal peptide" evidence="1">
    <location>
        <begin position="1"/>
        <end position="21"/>
    </location>
</feature>
<dbReference type="OrthoDB" id="1095434at2"/>
<proteinExistence type="predicted"/>
<dbReference type="Proteomes" id="UP000320811">
    <property type="component" value="Unassembled WGS sequence"/>
</dbReference>
<evidence type="ECO:0000256" key="1">
    <source>
        <dbReference type="SAM" id="SignalP"/>
    </source>
</evidence>
<dbReference type="RefSeq" id="WP_145667197.1">
    <property type="nucleotide sequence ID" value="NZ_VIWO01000002.1"/>
</dbReference>
<name>A0A561PXH0_9BACT</name>
<dbReference type="InterPro" id="IPR025706">
    <property type="entry name" value="Endoa_GalNAc"/>
</dbReference>
<feature type="chain" id="PRO_5021789597" evidence="1">
    <location>
        <begin position="22"/>
        <end position="492"/>
    </location>
</feature>
<sequence>MKKQRHLLTFLFLLNLGAIQAQSTNWKSISGTYYDWTKTGKPASPYAFNYGQTLVMHLMLATPDGKGGSYVRRTFKEVAALVKEVDAITLHIPKIIYLVGWQYNGHDDKYPAWHHVNDALKRPEDSTGLQSLIWLSGECKKYNTTISVHVNMADAYKNSPLWDTYWEKGLISRLKDGQPMKTGSYNGFDAYQVCFKEEWEKGYATKRIDELLTLLPFLKEAKTVLLDAYFSRGNPYLNISQPEEESYQRRVIRYFKTKEIDVSQESYIRLRDGQDHFTGLSPWFVWFDQTESGFKRTPASIATGGGPFLFIKQDPKLAGEQMQLGFLFGMSTRGEDCFNDLENDFRTIIDWQQAFKYQFYTGTLPYTYLNKYHRKKLQGKGLQRVAQYSDGLTVSLKDSSIMHKGIVLRKGNDLFIPVVWSKEREIIAYSEKGYSSKTWQLPSNWSDAKTVDLFQIDATGLKFLQHQPTINRHIALSLSGGQAVVIVPTPAQ</sequence>
<gene>
    <name evidence="3" type="ORF">FHW36_102570</name>
</gene>
<dbReference type="EMBL" id="VIWO01000002">
    <property type="protein sequence ID" value="TWF42809.1"/>
    <property type="molecule type" value="Genomic_DNA"/>
</dbReference>
<dbReference type="Pfam" id="PF12905">
    <property type="entry name" value="Glyco_hydro_101"/>
    <property type="match status" value="1"/>
</dbReference>
<dbReference type="Gene3D" id="2.60.40.1180">
    <property type="entry name" value="Golgi alpha-mannosidase II"/>
    <property type="match status" value="1"/>
</dbReference>
<dbReference type="AlphaFoldDB" id="A0A561PXH0"/>
<feature type="domain" description="Endo-alpha-N-acetylgalactosaminidase" evidence="2">
    <location>
        <begin position="69"/>
        <end position="233"/>
    </location>
</feature>